<evidence type="ECO:0000256" key="2">
    <source>
        <dbReference type="ARBA" id="ARBA00022664"/>
    </source>
</evidence>
<feature type="region of interest" description="Disordered" evidence="7">
    <location>
        <begin position="205"/>
        <end position="224"/>
    </location>
</feature>
<evidence type="ECO:0000256" key="1">
    <source>
        <dbReference type="ARBA" id="ARBA00007747"/>
    </source>
</evidence>
<feature type="domain" description="RRM" evidence="8">
    <location>
        <begin position="406"/>
        <end position="490"/>
    </location>
</feature>
<keyword evidence="3" id="KW-0677">Repeat</keyword>
<dbReference type="Proteomes" id="UP000694044">
    <property type="component" value="Unassembled WGS sequence"/>
</dbReference>
<dbReference type="AlphaFoldDB" id="A0A8T1VVE1"/>
<evidence type="ECO:0000256" key="3">
    <source>
        <dbReference type="ARBA" id="ARBA00022737"/>
    </source>
</evidence>
<keyword evidence="4 6" id="KW-0694">RNA-binding</keyword>
<feature type="region of interest" description="Disordered" evidence="7">
    <location>
        <begin position="232"/>
        <end position="264"/>
    </location>
</feature>
<evidence type="ECO:0000256" key="5">
    <source>
        <dbReference type="ARBA" id="ARBA00023187"/>
    </source>
</evidence>
<feature type="compositionally biased region" description="Basic and acidic residues" evidence="7">
    <location>
        <begin position="495"/>
        <end position="511"/>
    </location>
</feature>
<feature type="compositionally biased region" description="Acidic residues" evidence="7">
    <location>
        <begin position="554"/>
        <end position="570"/>
    </location>
</feature>
<dbReference type="GO" id="GO:0005686">
    <property type="term" value="C:U2 snRNP"/>
    <property type="evidence" value="ECO:0007669"/>
    <property type="project" value="TreeGrafter"/>
</dbReference>
<dbReference type="OrthoDB" id="10258585at2759"/>
<dbReference type="SMART" id="SM00360">
    <property type="entry name" value="RRM"/>
    <property type="match status" value="2"/>
</dbReference>
<comment type="caution">
    <text evidence="9">The sequence shown here is derived from an EMBL/GenBank/DDBJ whole genome shotgun (WGS) entry which is preliminary data.</text>
</comment>
<dbReference type="GO" id="GO:0003723">
    <property type="term" value="F:RNA binding"/>
    <property type="evidence" value="ECO:0007669"/>
    <property type="project" value="UniProtKB-UniRule"/>
</dbReference>
<gene>
    <name evidence="9" type="primary">HTATSF1_4</name>
    <name evidence="9" type="ORF">PHYPSEUDO_002876</name>
</gene>
<evidence type="ECO:0000259" key="8">
    <source>
        <dbReference type="PROSITE" id="PS50102"/>
    </source>
</evidence>
<dbReference type="InterPro" id="IPR003954">
    <property type="entry name" value="RRM_euk-type"/>
</dbReference>
<feature type="compositionally biased region" description="Basic and acidic residues" evidence="7">
    <location>
        <begin position="209"/>
        <end position="224"/>
    </location>
</feature>
<protein>
    <submittedName>
        <fullName evidence="9">HIV Tat-specific factor 1</fullName>
    </submittedName>
</protein>
<reference evidence="9" key="1">
    <citation type="submission" date="2021-02" db="EMBL/GenBank/DDBJ databases">
        <authorList>
            <person name="Palmer J.M."/>
        </authorList>
    </citation>
    <scope>NUCLEOTIDE SEQUENCE</scope>
    <source>
        <strain evidence="9">SCRP734</strain>
    </source>
</reference>
<dbReference type="PROSITE" id="PS50102">
    <property type="entry name" value="RRM"/>
    <property type="match status" value="1"/>
</dbReference>
<dbReference type="SMART" id="SM00361">
    <property type="entry name" value="RRM_1"/>
    <property type="match status" value="1"/>
</dbReference>
<evidence type="ECO:0000256" key="4">
    <source>
        <dbReference type="ARBA" id="ARBA00022884"/>
    </source>
</evidence>
<dbReference type="Pfam" id="PF00076">
    <property type="entry name" value="RRM_1"/>
    <property type="match status" value="2"/>
</dbReference>
<dbReference type="PANTHER" id="PTHR15608:SF0">
    <property type="entry name" value="HIV TAT-SPECIFIC FACTOR 1"/>
    <property type="match status" value="1"/>
</dbReference>
<dbReference type="InterPro" id="IPR034393">
    <property type="entry name" value="TatSF1-like"/>
</dbReference>
<organism evidence="9 10">
    <name type="scientific">Phytophthora pseudosyringae</name>
    <dbReference type="NCBI Taxonomy" id="221518"/>
    <lineage>
        <taxon>Eukaryota</taxon>
        <taxon>Sar</taxon>
        <taxon>Stramenopiles</taxon>
        <taxon>Oomycota</taxon>
        <taxon>Peronosporomycetes</taxon>
        <taxon>Peronosporales</taxon>
        <taxon>Peronosporaceae</taxon>
        <taxon>Phytophthora</taxon>
    </lineage>
</organism>
<dbReference type="CDD" id="cd12281">
    <property type="entry name" value="RRM1_TatSF1_like"/>
    <property type="match status" value="1"/>
</dbReference>
<dbReference type="EMBL" id="JAGDFM010000154">
    <property type="protein sequence ID" value="KAG7384188.1"/>
    <property type="molecule type" value="Genomic_DNA"/>
</dbReference>
<dbReference type="InterPro" id="IPR025640">
    <property type="entry name" value="GYF_2"/>
</dbReference>
<proteinExistence type="inferred from homology"/>
<dbReference type="CDD" id="cd12285">
    <property type="entry name" value="RRM3_RBM39_like"/>
    <property type="match status" value="1"/>
</dbReference>
<evidence type="ECO:0000256" key="6">
    <source>
        <dbReference type="PROSITE-ProRule" id="PRU00176"/>
    </source>
</evidence>
<name>A0A8T1VVE1_9STRA</name>
<dbReference type="FunFam" id="3.30.70.330:FF:000105">
    <property type="entry name" value="HIV Tat-specific factor 1 homolog"/>
    <property type="match status" value="1"/>
</dbReference>
<evidence type="ECO:0000256" key="7">
    <source>
        <dbReference type="SAM" id="MobiDB-lite"/>
    </source>
</evidence>
<dbReference type="Pfam" id="PF14237">
    <property type="entry name" value="GYF_2"/>
    <property type="match status" value="2"/>
</dbReference>
<evidence type="ECO:0000313" key="10">
    <source>
        <dbReference type="Proteomes" id="UP000694044"/>
    </source>
</evidence>
<comment type="similarity">
    <text evidence="1">Belongs to the HTATSF1 family.</text>
</comment>
<sequence length="596" mass="66786">MAMAGAELWLYLDAVTGQQKGPVPAPIVKKLLRKGMLQPQQLVWTQRLSEWTEIASVEPFAAYCRVWTAVWFYMAEDPTDPSKEAERTGPVTTQQLVELFVDGQVDGMTLVWSQELDDWKPIGEVPSLKEFLQEANDDLDREAELQEQASEVPAEHQVFEKESADALVAEDGKRYVFDAESKTYVTPEDKIEDELASLQEAMVEFDAEKDEKNDEKKSGDEKNIEVAGVATAATEAKPADQSEADAEAAKKRKKKKKKKKSDKWKKTKKNTWVYVNGLPLDVTEQEVHDHFAKCGVIQADIATGEPRIKLYQNKESGGLNVGPTGDGSVCYMKEASVELAVQLLDKSQIRPEWAIDVSPAVFQQKEGDFVKRKKPKIDTRAKIKMFEKEKALSWNEGEVNEPAGLRIVVIKHMFTPAEIKDEAYEKELQEDIHDECSKIGEVSKITLFAKHVDGVVVIKFASSGSAARCVEVMNGRFFAGRKLECGFWEGTDYTHRESKNEEKQRADKFQEWLDEGSSSSESEAEEEERKTEQIEKAPEGKEVHTGREMPPLADDSDDSDVESNGDEDGENNPAAGGNEVHAGRNMPDLDDLDDDE</sequence>
<feature type="compositionally biased region" description="Basic residues" evidence="7">
    <location>
        <begin position="250"/>
        <end position="264"/>
    </location>
</feature>
<dbReference type="GO" id="GO:0000398">
    <property type="term" value="P:mRNA splicing, via spliceosome"/>
    <property type="evidence" value="ECO:0007669"/>
    <property type="project" value="InterPro"/>
</dbReference>
<dbReference type="GO" id="GO:0005684">
    <property type="term" value="C:U2-type spliceosomal complex"/>
    <property type="evidence" value="ECO:0007669"/>
    <property type="project" value="TreeGrafter"/>
</dbReference>
<dbReference type="InterPro" id="IPR000504">
    <property type="entry name" value="RRM_dom"/>
</dbReference>
<feature type="region of interest" description="Disordered" evidence="7">
    <location>
        <begin position="495"/>
        <end position="596"/>
    </location>
</feature>
<keyword evidence="2" id="KW-0507">mRNA processing</keyword>
<feature type="compositionally biased region" description="Basic and acidic residues" evidence="7">
    <location>
        <begin position="527"/>
        <end position="547"/>
    </location>
</feature>
<accession>A0A8T1VVE1</accession>
<keyword evidence="5" id="KW-0508">mRNA splicing</keyword>
<dbReference type="InterPro" id="IPR034392">
    <property type="entry name" value="TatSF1-like_RRM1"/>
</dbReference>
<keyword evidence="10" id="KW-1185">Reference proteome</keyword>
<evidence type="ECO:0000313" key="9">
    <source>
        <dbReference type="EMBL" id="KAG7384188.1"/>
    </source>
</evidence>
<dbReference type="PANTHER" id="PTHR15608">
    <property type="entry name" value="SPLICING FACTOR U2AF-ASSOCIATED PROTEIN 2"/>
    <property type="match status" value="1"/>
</dbReference>